<dbReference type="KEGG" id="amob:HG15A2_14420"/>
<protein>
    <submittedName>
        <fullName evidence="1">Uncharacterized protein</fullName>
    </submittedName>
</protein>
<evidence type="ECO:0000313" key="2">
    <source>
        <dbReference type="Proteomes" id="UP000319852"/>
    </source>
</evidence>
<evidence type="ECO:0000313" key="1">
    <source>
        <dbReference type="EMBL" id="QDS98169.1"/>
    </source>
</evidence>
<reference evidence="1 2" key="1">
    <citation type="submission" date="2019-02" db="EMBL/GenBank/DDBJ databases">
        <title>Deep-cultivation of Planctomycetes and their phenomic and genomic characterization uncovers novel biology.</title>
        <authorList>
            <person name="Wiegand S."/>
            <person name="Jogler M."/>
            <person name="Boedeker C."/>
            <person name="Pinto D."/>
            <person name="Vollmers J."/>
            <person name="Rivas-Marin E."/>
            <person name="Kohn T."/>
            <person name="Peeters S.H."/>
            <person name="Heuer A."/>
            <person name="Rast P."/>
            <person name="Oberbeckmann S."/>
            <person name="Bunk B."/>
            <person name="Jeske O."/>
            <person name="Meyerdierks A."/>
            <person name="Storesund J.E."/>
            <person name="Kallscheuer N."/>
            <person name="Luecker S."/>
            <person name="Lage O.M."/>
            <person name="Pohl T."/>
            <person name="Merkel B.J."/>
            <person name="Hornburger P."/>
            <person name="Mueller R.-W."/>
            <person name="Bruemmer F."/>
            <person name="Labrenz M."/>
            <person name="Spormann A.M."/>
            <person name="Op den Camp H."/>
            <person name="Overmann J."/>
            <person name="Amann R."/>
            <person name="Jetten M.S.M."/>
            <person name="Mascher T."/>
            <person name="Medema M.H."/>
            <person name="Devos D.P."/>
            <person name="Kaster A.-K."/>
            <person name="Ovreas L."/>
            <person name="Rohde M."/>
            <person name="Galperin M.Y."/>
            <person name="Jogler C."/>
        </authorList>
    </citation>
    <scope>NUCLEOTIDE SEQUENCE [LARGE SCALE GENOMIC DNA]</scope>
    <source>
        <strain evidence="1 2">HG15A2</strain>
    </source>
</reference>
<proteinExistence type="predicted"/>
<sequence>MLEYATARGVQEVFVASETPLPHWQLHPKATPRNTTARCATYAPQSCIGGSVLALEKGQASAKTPCFTEYRRGDLNPHEVALTGF</sequence>
<keyword evidence="2" id="KW-1185">Reference proteome</keyword>
<dbReference type="EMBL" id="CP036263">
    <property type="protein sequence ID" value="QDS98169.1"/>
    <property type="molecule type" value="Genomic_DNA"/>
</dbReference>
<dbReference type="Proteomes" id="UP000319852">
    <property type="component" value="Chromosome"/>
</dbReference>
<name>A0A517MTF6_9BACT</name>
<gene>
    <name evidence="1" type="ORF">HG15A2_14420</name>
</gene>
<accession>A0A517MTF6</accession>
<dbReference type="AlphaFoldDB" id="A0A517MTF6"/>
<organism evidence="1 2">
    <name type="scientific">Adhaeretor mobilis</name>
    <dbReference type="NCBI Taxonomy" id="1930276"/>
    <lineage>
        <taxon>Bacteria</taxon>
        <taxon>Pseudomonadati</taxon>
        <taxon>Planctomycetota</taxon>
        <taxon>Planctomycetia</taxon>
        <taxon>Pirellulales</taxon>
        <taxon>Lacipirellulaceae</taxon>
        <taxon>Adhaeretor</taxon>
    </lineage>
</organism>